<reference evidence="1 2" key="1">
    <citation type="submission" date="2019-03" db="EMBL/GenBank/DDBJ databases">
        <title>Genomic Encyclopedia of Type Strains, Phase IV (KMG-IV): sequencing the most valuable type-strain genomes for metagenomic binning, comparative biology and taxonomic classification.</title>
        <authorList>
            <person name="Goeker M."/>
        </authorList>
    </citation>
    <scope>NUCLEOTIDE SEQUENCE [LARGE SCALE GENOMIC DNA]</scope>
    <source>
        <strain evidence="1 2">DSM 44684</strain>
    </source>
</reference>
<organism evidence="1 2">
    <name type="scientific">Nocardia alba</name>
    <dbReference type="NCBI Taxonomy" id="225051"/>
    <lineage>
        <taxon>Bacteria</taxon>
        <taxon>Bacillati</taxon>
        <taxon>Actinomycetota</taxon>
        <taxon>Actinomycetes</taxon>
        <taxon>Mycobacteriales</taxon>
        <taxon>Nocardiaceae</taxon>
        <taxon>Nocardia</taxon>
    </lineage>
</organism>
<evidence type="ECO:0000313" key="2">
    <source>
        <dbReference type="Proteomes" id="UP000294856"/>
    </source>
</evidence>
<evidence type="ECO:0000313" key="1">
    <source>
        <dbReference type="EMBL" id="TCJ95703.1"/>
    </source>
</evidence>
<protein>
    <submittedName>
        <fullName evidence="1">Uncharacterized protein</fullName>
    </submittedName>
</protein>
<sequence length="99" mass="10924">MARTWIVASVVQYDEETLREMPDRPGGRTLAQWREQFGGVRGPVPLPSGGTIEISLAALDGLPDHAYIDLVWFTSTDGEPPTAPVFAPNRYVLAEIEEK</sequence>
<comment type="caution">
    <text evidence="1">The sequence shown here is derived from an EMBL/GenBank/DDBJ whole genome shotgun (WGS) entry which is preliminary data.</text>
</comment>
<name>A0A4R1FM92_9NOCA</name>
<proteinExistence type="predicted"/>
<gene>
    <name evidence="1" type="ORF">DFR71_4618</name>
</gene>
<keyword evidence="2" id="KW-1185">Reference proteome</keyword>
<dbReference type="EMBL" id="SMFR01000003">
    <property type="protein sequence ID" value="TCJ95703.1"/>
    <property type="molecule type" value="Genomic_DNA"/>
</dbReference>
<accession>A0A4R1FM92</accession>
<dbReference type="Proteomes" id="UP000294856">
    <property type="component" value="Unassembled WGS sequence"/>
</dbReference>
<dbReference type="AlphaFoldDB" id="A0A4R1FM92"/>